<evidence type="ECO:0000256" key="3">
    <source>
        <dbReference type="ARBA" id="ARBA00022989"/>
    </source>
</evidence>
<dbReference type="AlphaFoldDB" id="A0A218W8X1"/>
<name>A0A218W8X1_PUNGR</name>
<dbReference type="InterPro" id="IPR044839">
    <property type="entry name" value="NDR1-like"/>
</dbReference>
<dbReference type="PANTHER" id="PTHR31234:SF39">
    <property type="entry name" value="HARPIN-INDUCED PROTEIN 1 CONTAINING PROTEIN, EXPRESSED"/>
    <property type="match status" value="1"/>
</dbReference>
<gene>
    <name evidence="8" type="ORF">CDL15_Pgr025126</name>
    <name evidence="9" type="ORF">CRG98_000870</name>
</gene>
<feature type="region of interest" description="Disordered" evidence="5">
    <location>
        <begin position="1"/>
        <end position="21"/>
    </location>
</feature>
<reference evidence="10" key="1">
    <citation type="journal article" date="2017" name="Plant J.">
        <title>The pomegranate (Punica granatum L.) genome and the genomics of punicalagin biosynthesis.</title>
        <authorList>
            <person name="Qin G."/>
            <person name="Xu C."/>
            <person name="Ming R."/>
            <person name="Tang H."/>
            <person name="Guyot R."/>
            <person name="Kramer E.M."/>
            <person name="Hu Y."/>
            <person name="Yi X."/>
            <person name="Qi Y."/>
            <person name="Xu X."/>
            <person name="Gao Z."/>
            <person name="Pan H."/>
            <person name="Jian J."/>
            <person name="Tian Y."/>
            <person name="Yue Z."/>
            <person name="Xu Y."/>
        </authorList>
    </citation>
    <scope>NUCLEOTIDE SEQUENCE [LARGE SCALE GENOMIC DNA]</scope>
    <source>
        <strain evidence="10">cv. Dabenzi</strain>
    </source>
</reference>
<keyword evidence="3 6" id="KW-1133">Transmembrane helix</keyword>
<keyword evidence="2 6" id="KW-0812">Transmembrane</keyword>
<dbReference type="GeneID" id="116210317"/>
<dbReference type="GO" id="GO:0098542">
    <property type="term" value="P:defense response to other organism"/>
    <property type="evidence" value="ECO:0007669"/>
    <property type="project" value="InterPro"/>
</dbReference>
<dbReference type="Proteomes" id="UP000233551">
    <property type="component" value="Unassembled WGS sequence"/>
</dbReference>
<accession>A0A218W8X1</accession>
<dbReference type="EMBL" id="PGOL01000036">
    <property type="protein sequence ID" value="PKI78803.1"/>
    <property type="molecule type" value="Genomic_DNA"/>
</dbReference>
<evidence type="ECO:0000313" key="10">
    <source>
        <dbReference type="Proteomes" id="UP000197138"/>
    </source>
</evidence>
<evidence type="ECO:0000259" key="7">
    <source>
        <dbReference type="Pfam" id="PF03168"/>
    </source>
</evidence>
<keyword evidence="11" id="KW-1185">Reference proteome</keyword>
<dbReference type="GO" id="GO:0005886">
    <property type="term" value="C:plasma membrane"/>
    <property type="evidence" value="ECO:0007669"/>
    <property type="project" value="TreeGrafter"/>
</dbReference>
<proteinExistence type="predicted"/>
<dbReference type="EMBL" id="MTKT01004939">
    <property type="protein sequence ID" value="OWM68939.1"/>
    <property type="molecule type" value="Genomic_DNA"/>
</dbReference>
<comment type="subcellular location">
    <subcellularLocation>
        <location evidence="1">Membrane</location>
        <topology evidence="1">Single-pass membrane protein</topology>
    </subcellularLocation>
</comment>
<reference evidence="8" key="2">
    <citation type="submission" date="2017-06" db="EMBL/GenBank/DDBJ databases">
        <title>The pomegranate genome and the genomics of punicalagin biosynthesis.</title>
        <authorList>
            <person name="Xu C."/>
        </authorList>
    </citation>
    <scope>NUCLEOTIDE SEQUENCE [LARGE SCALE GENOMIC DNA]</scope>
    <source>
        <tissue evidence="8">Fresh leaf</tissue>
    </source>
</reference>
<reference evidence="9 11" key="3">
    <citation type="submission" date="2017-11" db="EMBL/GenBank/DDBJ databases">
        <title>De-novo sequencing of pomegranate (Punica granatum L.) genome.</title>
        <authorList>
            <person name="Akparov Z."/>
            <person name="Amiraslanov A."/>
            <person name="Hajiyeva S."/>
            <person name="Abbasov M."/>
            <person name="Kaur K."/>
            <person name="Hamwieh A."/>
            <person name="Solovyev V."/>
            <person name="Salamov A."/>
            <person name="Braich B."/>
            <person name="Kosarev P."/>
            <person name="Mahmoud A."/>
            <person name="Hajiyev E."/>
            <person name="Babayeva S."/>
            <person name="Izzatullayeva V."/>
            <person name="Mammadov A."/>
            <person name="Mammadov A."/>
            <person name="Sharifova S."/>
            <person name="Ojaghi J."/>
            <person name="Eynullazada K."/>
            <person name="Bayramov B."/>
            <person name="Abdulazimova A."/>
            <person name="Shahmuradov I."/>
        </authorList>
    </citation>
    <scope>NUCLEOTIDE SEQUENCE [LARGE SCALE GENOMIC DNA]</scope>
    <source>
        <strain evidence="9">AG2017</strain>
        <strain evidence="11">cv. AG2017</strain>
        <tissue evidence="9">Leaf</tissue>
    </source>
</reference>
<dbReference type="STRING" id="22663.A0A218W8X1"/>
<dbReference type="Pfam" id="PF03168">
    <property type="entry name" value="LEA_2"/>
    <property type="match status" value="1"/>
</dbReference>
<sequence length="210" mass="24014">MATRLQPPPPQPPPPQLPPPAPRPTHSNIFRCVACILLTLIILAGLCILIIWLVVHPKHVIVSVEDAYVHNYNLTDDHLSATFDLTVVINNRNRHVSFYYDSAELSVRYEDQKLALDTIQPFYQGHKNVTRLYVKPSARDVPLLQVISRNLRLERTAGTVELDVRIRARIRYKVGAWKSRDRTVKIYCSPVLGHFTRSKSFEGTKCNIQL</sequence>
<dbReference type="InterPro" id="IPR004864">
    <property type="entry name" value="LEA_2"/>
</dbReference>
<evidence type="ECO:0000256" key="4">
    <source>
        <dbReference type="ARBA" id="ARBA00023136"/>
    </source>
</evidence>
<dbReference type="Proteomes" id="UP000197138">
    <property type="component" value="Unassembled WGS sequence"/>
</dbReference>
<keyword evidence="4 6" id="KW-0472">Membrane</keyword>
<feature type="transmembrane region" description="Helical" evidence="6">
    <location>
        <begin position="28"/>
        <end position="55"/>
    </location>
</feature>
<comment type="caution">
    <text evidence="8">The sequence shown here is derived from an EMBL/GenBank/DDBJ whole genome shotgun (WGS) entry which is preliminary data.</text>
</comment>
<organism evidence="8 10">
    <name type="scientific">Punica granatum</name>
    <name type="common">Pomegranate</name>
    <dbReference type="NCBI Taxonomy" id="22663"/>
    <lineage>
        <taxon>Eukaryota</taxon>
        <taxon>Viridiplantae</taxon>
        <taxon>Streptophyta</taxon>
        <taxon>Embryophyta</taxon>
        <taxon>Tracheophyta</taxon>
        <taxon>Spermatophyta</taxon>
        <taxon>Magnoliopsida</taxon>
        <taxon>eudicotyledons</taxon>
        <taxon>Gunneridae</taxon>
        <taxon>Pentapetalae</taxon>
        <taxon>rosids</taxon>
        <taxon>malvids</taxon>
        <taxon>Myrtales</taxon>
        <taxon>Lythraceae</taxon>
        <taxon>Punica</taxon>
    </lineage>
</organism>
<evidence type="ECO:0000313" key="8">
    <source>
        <dbReference type="EMBL" id="OWM68939.1"/>
    </source>
</evidence>
<evidence type="ECO:0000256" key="1">
    <source>
        <dbReference type="ARBA" id="ARBA00004167"/>
    </source>
</evidence>
<dbReference type="OrthoDB" id="669838at2759"/>
<evidence type="ECO:0000256" key="2">
    <source>
        <dbReference type="ARBA" id="ARBA00022692"/>
    </source>
</evidence>
<evidence type="ECO:0000256" key="6">
    <source>
        <dbReference type="SAM" id="Phobius"/>
    </source>
</evidence>
<evidence type="ECO:0000256" key="5">
    <source>
        <dbReference type="SAM" id="MobiDB-lite"/>
    </source>
</evidence>
<dbReference type="PANTHER" id="PTHR31234">
    <property type="entry name" value="LATE EMBRYOGENESIS ABUNDANT (LEA) HYDROXYPROLINE-RICH GLYCOPROTEIN FAMILY"/>
    <property type="match status" value="1"/>
</dbReference>
<evidence type="ECO:0000313" key="9">
    <source>
        <dbReference type="EMBL" id="PKI78803.1"/>
    </source>
</evidence>
<evidence type="ECO:0000313" key="11">
    <source>
        <dbReference type="Proteomes" id="UP000233551"/>
    </source>
</evidence>
<feature type="domain" description="Late embryogenesis abundant protein LEA-2 subgroup" evidence="7">
    <location>
        <begin position="87"/>
        <end position="185"/>
    </location>
</feature>
<protein>
    <recommendedName>
        <fullName evidence="7">Late embryogenesis abundant protein LEA-2 subgroup domain-containing protein</fullName>
    </recommendedName>
</protein>